<organism evidence="2 3">
    <name type="scientific">Robertmurraya mangrovi</name>
    <dbReference type="NCBI Taxonomy" id="3098077"/>
    <lineage>
        <taxon>Bacteria</taxon>
        <taxon>Bacillati</taxon>
        <taxon>Bacillota</taxon>
        <taxon>Bacilli</taxon>
        <taxon>Bacillales</taxon>
        <taxon>Bacillaceae</taxon>
        <taxon>Robertmurraya</taxon>
    </lineage>
</organism>
<evidence type="ECO:0000259" key="1">
    <source>
        <dbReference type="Pfam" id="PF20408"/>
    </source>
</evidence>
<keyword evidence="3" id="KW-1185">Reference proteome</keyword>
<dbReference type="InterPro" id="IPR017018">
    <property type="entry name" value="UCP033634"/>
</dbReference>
<dbReference type="RefSeq" id="WP_322447692.1">
    <property type="nucleotide sequence ID" value="NZ_JAXOFX010000013.1"/>
</dbReference>
<keyword evidence="2" id="KW-0378">Hydrolase</keyword>
<dbReference type="Pfam" id="PF20408">
    <property type="entry name" value="Abhydrolase_11"/>
    <property type="match status" value="1"/>
</dbReference>
<proteinExistence type="predicted"/>
<comment type="caution">
    <text evidence="2">The sequence shown here is derived from an EMBL/GenBank/DDBJ whole genome shotgun (WGS) entry which is preliminary data.</text>
</comment>
<dbReference type="InterPro" id="IPR029058">
    <property type="entry name" value="AB_hydrolase_fold"/>
</dbReference>
<reference evidence="2 3" key="1">
    <citation type="submission" date="2023-11" db="EMBL/GenBank/DDBJ databases">
        <title>Bacillus jintuensis, isolated from a mudflat on the Beibu Gulf coast.</title>
        <authorList>
            <person name="Li M."/>
        </authorList>
    </citation>
    <scope>NUCLEOTIDE SEQUENCE [LARGE SCALE GENOMIC DNA]</scope>
    <source>
        <strain evidence="2 3">31A1R</strain>
    </source>
</reference>
<dbReference type="Gene3D" id="3.40.50.1820">
    <property type="entry name" value="alpha/beta hydrolase"/>
    <property type="match status" value="1"/>
</dbReference>
<evidence type="ECO:0000313" key="3">
    <source>
        <dbReference type="Proteomes" id="UP001290455"/>
    </source>
</evidence>
<evidence type="ECO:0000313" key="2">
    <source>
        <dbReference type="EMBL" id="MDZ5473394.1"/>
    </source>
</evidence>
<dbReference type="SUPFAM" id="SSF53474">
    <property type="entry name" value="alpha/beta-Hydrolases"/>
    <property type="match status" value="1"/>
</dbReference>
<accession>A0ABU5J1X0</accession>
<dbReference type="Proteomes" id="UP001290455">
    <property type="component" value="Unassembled WGS sequence"/>
</dbReference>
<protein>
    <submittedName>
        <fullName evidence="2">Alpha/beta family hydrolase</fullName>
    </submittedName>
</protein>
<dbReference type="InterPro" id="IPR046879">
    <property type="entry name" value="KANL3/Tex30_Abhydrolase"/>
</dbReference>
<sequence>MITVEKGILEGYKGSNVPYSFLKQESSSKVAVIFPGQGYTNQAPLLYYSTSLLVSEGYHVLHMNYQYHTEPYTSFSDEEKKACIRYNAEKAFTEILSQTDFSELLILGKSIGTASIASILGKLTENTKVVWLTPLLTRDETFHAMMDWNGPSLSIIGDEDPIYRSERWKELEEKANYKTKLYSGADHSLDLKNKPVESIQLMEKVIQTIKEFLQ</sequence>
<dbReference type="EMBL" id="JAXOFX010000013">
    <property type="protein sequence ID" value="MDZ5473394.1"/>
    <property type="molecule type" value="Genomic_DNA"/>
</dbReference>
<dbReference type="PIRSF" id="PIRSF033634">
    <property type="entry name" value="UCP033634"/>
    <property type="match status" value="1"/>
</dbReference>
<gene>
    <name evidence="2" type="ORF">SM124_16905</name>
</gene>
<name>A0ABU5J1X0_9BACI</name>
<dbReference type="GO" id="GO:0016787">
    <property type="term" value="F:hydrolase activity"/>
    <property type="evidence" value="ECO:0007669"/>
    <property type="project" value="UniProtKB-KW"/>
</dbReference>
<feature type="domain" description="KANL3/Tex30 alpha/beta hydrolase-like" evidence="1">
    <location>
        <begin position="36"/>
        <end position="213"/>
    </location>
</feature>